<evidence type="ECO:0000256" key="2">
    <source>
        <dbReference type="ARBA" id="ARBA00022448"/>
    </source>
</evidence>
<evidence type="ECO:0000256" key="6">
    <source>
        <dbReference type="ARBA" id="ARBA00022723"/>
    </source>
</evidence>
<evidence type="ECO:0000256" key="12">
    <source>
        <dbReference type="ARBA" id="ARBA00037211"/>
    </source>
</evidence>
<dbReference type="InterPro" id="IPR006216">
    <property type="entry name" value="PSII_cyt_b559_CS"/>
</dbReference>
<comment type="subunit">
    <text evidence="13">Heterodimer of an alpha subunit and a beta subunit. PSII is composed of 1 copy each of membrane proteins PsbA, PsbB, PsbC, PsbD, PsbE, PsbF, PsbH, PsbI, PsbJ, PsbK, PsbL, PsbM, PsbT, PsbX, PsbY, PsbZ, Psb30/Ycf12, peripheral proteins PsbO, CyanoQ (PsbQ), PsbU, PsbV and a large number of cofactors. It forms dimeric complexes.</text>
</comment>
<feature type="binding site" description="axial binding residue" evidence="13">
    <location>
        <position position="23"/>
    </location>
    <ligand>
        <name>heme</name>
        <dbReference type="ChEBI" id="CHEBI:30413"/>
        <note>ligand shared with alpha subunit</note>
    </ligand>
    <ligandPart>
        <name>Fe</name>
        <dbReference type="ChEBI" id="CHEBI:18248"/>
    </ligandPart>
</feature>
<dbReference type="SUPFAM" id="SSF161045">
    <property type="entry name" value="Cytochrome b559 subunits"/>
    <property type="match status" value="1"/>
</dbReference>
<dbReference type="PROSITE" id="PS00537">
    <property type="entry name" value="CYTOCHROME_B559"/>
    <property type="match status" value="1"/>
</dbReference>
<evidence type="ECO:0000256" key="11">
    <source>
        <dbReference type="ARBA" id="ARBA00023276"/>
    </source>
</evidence>
<dbReference type="PATRIC" id="fig|1666911.3.peg.908"/>
<keyword evidence="7 13" id="KW-0249">Electron transport</keyword>
<name>A0A0P8BK86_9CYAN</name>
<keyword evidence="6 13" id="KW-0479">Metal-binding</keyword>
<dbReference type="NCBIfam" id="TIGR01333">
    <property type="entry name" value="cyt_b559_beta"/>
    <property type="match status" value="1"/>
</dbReference>
<dbReference type="InterPro" id="IPR013081">
    <property type="entry name" value="PSII_cyt_b559_N"/>
</dbReference>
<dbReference type="GO" id="GO:0009055">
    <property type="term" value="F:electron transfer activity"/>
    <property type="evidence" value="ECO:0007669"/>
    <property type="project" value="UniProtKB-UniRule"/>
</dbReference>
<dbReference type="STRING" id="1666911.HLUCCA11_16170"/>
<comment type="similarity">
    <text evidence="13 14">Belongs to the PsbE/PsbF family.</text>
</comment>
<keyword evidence="9 13" id="KW-0408">Iron</keyword>
<dbReference type="GO" id="GO:0009767">
    <property type="term" value="P:photosynthetic electron transport chain"/>
    <property type="evidence" value="ECO:0007669"/>
    <property type="project" value="InterPro"/>
</dbReference>
<dbReference type="PIRSF" id="PIRSF000037">
    <property type="entry name" value="PsbF"/>
    <property type="match status" value="1"/>
</dbReference>
<keyword evidence="5 13" id="KW-0812">Transmembrane</keyword>
<evidence type="ECO:0000256" key="4">
    <source>
        <dbReference type="ARBA" id="ARBA00022617"/>
    </source>
</evidence>
<evidence type="ECO:0000256" key="14">
    <source>
        <dbReference type="RuleBase" id="RU004529"/>
    </source>
</evidence>
<evidence type="ECO:0000313" key="17">
    <source>
        <dbReference type="Proteomes" id="UP000050465"/>
    </source>
</evidence>
<feature type="domain" description="Photosystem II cytochrome b559 N-terminal" evidence="15">
    <location>
        <begin position="6"/>
        <end position="34"/>
    </location>
</feature>
<comment type="subcellular location">
    <subcellularLocation>
        <location evidence="1 13 14">Cellular thylakoid membrane</location>
        <topology evidence="1 13 14">Single-pass membrane protein</topology>
    </subcellularLocation>
</comment>
<comment type="function">
    <text evidence="12 13 14">This b-type cytochrome is tightly associated with the reaction center of photosystem II (PSII). PSII is a light-driven water:plastoquinone oxidoreductase that uses light energy to abstract electrons from H(2)O, generating O(2) and a proton gradient subsequently used for ATP formation. It consists of a core antenna complex that captures photons, and an electron transfer chain that converts photonic excitation into a charge separation.</text>
</comment>
<keyword evidence="4 13" id="KW-0349">Heme</keyword>
<dbReference type="AlphaFoldDB" id="A0A0P8BK86"/>
<evidence type="ECO:0000256" key="3">
    <source>
        <dbReference type="ARBA" id="ARBA00022531"/>
    </source>
</evidence>
<evidence type="ECO:0000256" key="8">
    <source>
        <dbReference type="ARBA" id="ARBA00022989"/>
    </source>
</evidence>
<evidence type="ECO:0000256" key="1">
    <source>
        <dbReference type="ARBA" id="ARBA00004376"/>
    </source>
</evidence>
<evidence type="ECO:0000259" key="15">
    <source>
        <dbReference type="Pfam" id="PF00283"/>
    </source>
</evidence>
<sequence>MTSGNPNEPITYPIFTVRWLSVHALAVPSVFFLGAIAAMQFIQR</sequence>
<dbReference type="GO" id="GO:0009539">
    <property type="term" value="C:photosystem II reaction center"/>
    <property type="evidence" value="ECO:0007669"/>
    <property type="project" value="InterPro"/>
</dbReference>
<evidence type="ECO:0000256" key="13">
    <source>
        <dbReference type="HAMAP-Rule" id="MF_00643"/>
    </source>
</evidence>
<proteinExistence type="inferred from homology"/>
<evidence type="ECO:0000256" key="7">
    <source>
        <dbReference type="ARBA" id="ARBA00022982"/>
    </source>
</evidence>
<keyword evidence="13" id="KW-0793">Thylakoid</keyword>
<dbReference type="HAMAP" id="MF_00643">
    <property type="entry name" value="PSII_PsbF"/>
    <property type="match status" value="1"/>
</dbReference>
<keyword evidence="8 13" id="KW-1133">Transmembrane helix</keyword>
<comment type="cofactor">
    <cofactor evidence="13">
        <name>heme b</name>
        <dbReference type="ChEBI" id="CHEBI:60344"/>
    </cofactor>
    <text evidence="13">With its partner (PsbE) binds heme. PSII binds additional chlorophylls, carotenoids and specific lipids.</text>
</comment>
<dbReference type="EMBL" id="LJZR01000023">
    <property type="protein sequence ID" value="KPQ34125.1"/>
    <property type="molecule type" value="Genomic_DNA"/>
</dbReference>
<organism evidence="16 17">
    <name type="scientific">Phormidesmis priestleyi Ana</name>
    <dbReference type="NCBI Taxonomy" id="1666911"/>
    <lineage>
        <taxon>Bacteria</taxon>
        <taxon>Bacillati</taxon>
        <taxon>Cyanobacteriota</taxon>
        <taxon>Cyanophyceae</taxon>
        <taxon>Leptolyngbyales</taxon>
        <taxon>Leptolyngbyaceae</taxon>
        <taxon>Phormidesmis</taxon>
    </lineage>
</organism>
<reference evidence="16 17" key="1">
    <citation type="submission" date="2015-09" db="EMBL/GenBank/DDBJ databases">
        <title>Identification and resolution of microdiversity through metagenomic sequencing of parallel consortia.</title>
        <authorList>
            <person name="Nelson W.C."/>
            <person name="Romine M.F."/>
            <person name="Lindemann S.R."/>
        </authorList>
    </citation>
    <scope>NUCLEOTIDE SEQUENCE [LARGE SCALE GENOMIC DNA]</scope>
    <source>
        <strain evidence="16">Ana</strain>
    </source>
</reference>
<dbReference type="GO" id="GO:0031676">
    <property type="term" value="C:plasma membrane-derived thylakoid membrane"/>
    <property type="evidence" value="ECO:0007669"/>
    <property type="project" value="UniProtKB-SubCell"/>
</dbReference>
<accession>A0A0P8BK86</accession>
<dbReference type="GO" id="GO:0005506">
    <property type="term" value="F:iron ion binding"/>
    <property type="evidence" value="ECO:0007669"/>
    <property type="project" value="UniProtKB-UniRule"/>
</dbReference>
<evidence type="ECO:0000256" key="9">
    <source>
        <dbReference type="ARBA" id="ARBA00023004"/>
    </source>
</evidence>
<keyword evidence="2 13" id="KW-0813">Transport</keyword>
<keyword evidence="10 13" id="KW-0472">Membrane</keyword>
<keyword evidence="3 13" id="KW-0602">Photosynthesis</keyword>
<dbReference type="GO" id="GO:0020037">
    <property type="term" value="F:heme binding"/>
    <property type="evidence" value="ECO:0007669"/>
    <property type="project" value="InterPro"/>
</dbReference>
<dbReference type="InterPro" id="IPR006241">
    <property type="entry name" value="PSII_cyt_b559_bsu"/>
</dbReference>
<dbReference type="Proteomes" id="UP000050465">
    <property type="component" value="Unassembled WGS sequence"/>
</dbReference>
<evidence type="ECO:0000256" key="10">
    <source>
        <dbReference type="ARBA" id="ARBA00023136"/>
    </source>
</evidence>
<evidence type="ECO:0000313" key="16">
    <source>
        <dbReference type="EMBL" id="KPQ34125.1"/>
    </source>
</evidence>
<gene>
    <name evidence="13 16" type="primary">psbF</name>
    <name evidence="16" type="ORF">HLUCCA11_16170</name>
</gene>
<protein>
    <recommendedName>
        <fullName evidence="13 14">Cytochrome b559 subunit beta</fullName>
    </recommendedName>
    <alternativeName>
        <fullName evidence="13 14">PSII reaction center subunit VI</fullName>
    </alternativeName>
</protein>
<feature type="transmembrane region" description="Helical" evidence="14">
    <location>
        <begin position="20"/>
        <end position="42"/>
    </location>
</feature>
<evidence type="ECO:0000256" key="5">
    <source>
        <dbReference type="ARBA" id="ARBA00022692"/>
    </source>
</evidence>
<dbReference type="Pfam" id="PF00283">
    <property type="entry name" value="Cytochrom_B559"/>
    <property type="match status" value="1"/>
</dbReference>
<comment type="caution">
    <text evidence="16">The sequence shown here is derived from an EMBL/GenBank/DDBJ whole genome shotgun (WGS) entry which is preliminary data.</text>
</comment>
<keyword evidence="11 13" id="KW-0604">Photosystem II</keyword>